<dbReference type="Proteomes" id="UP000245768">
    <property type="component" value="Unassembled WGS sequence"/>
</dbReference>
<feature type="compositionally biased region" description="Basic residues" evidence="1">
    <location>
        <begin position="110"/>
        <end position="119"/>
    </location>
</feature>
<dbReference type="InterPro" id="IPR019327">
    <property type="entry name" value="WKF"/>
</dbReference>
<feature type="compositionally biased region" description="Polar residues" evidence="1">
    <location>
        <begin position="201"/>
        <end position="210"/>
    </location>
</feature>
<feature type="region of interest" description="Disordered" evidence="1">
    <location>
        <begin position="280"/>
        <end position="308"/>
    </location>
</feature>
<feature type="compositionally biased region" description="Basic residues" evidence="1">
    <location>
        <begin position="29"/>
        <end position="41"/>
    </location>
</feature>
<feature type="domain" description="WKF" evidence="2">
    <location>
        <begin position="171"/>
        <end position="199"/>
    </location>
</feature>
<feature type="compositionally biased region" description="Basic and acidic residues" evidence="1">
    <location>
        <begin position="120"/>
        <end position="146"/>
    </location>
</feature>
<evidence type="ECO:0000259" key="2">
    <source>
        <dbReference type="Pfam" id="PF10180"/>
    </source>
</evidence>
<evidence type="ECO:0000256" key="1">
    <source>
        <dbReference type="SAM" id="MobiDB-lite"/>
    </source>
</evidence>
<dbReference type="OrthoDB" id="10261563at2759"/>
<feature type="region of interest" description="Disordered" evidence="1">
    <location>
        <begin position="201"/>
        <end position="241"/>
    </location>
</feature>
<dbReference type="PANTHER" id="PTHR22306:SF2">
    <property type="entry name" value="CHROMOSOME 7 OPEN READING FRAME 50"/>
    <property type="match status" value="1"/>
</dbReference>
<feature type="compositionally biased region" description="Acidic residues" evidence="1">
    <location>
        <begin position="48"/>
        <end position="61"/>
    </location>
</feature>
<dbReference type="GeneID" id="37047643"/>
<feature type="compositionally biased region" description="Basic and acidic residues" evidence="1">
    <location>
        <begin position="214"/>
        <end position="228"/>
    </location>
</feature>
<dbReference type="PANTHER" id="PTHR22306">
    <property type="entry name" value="CHROMOSOME 7 OPEN READING FRAME 50"/>
    <property type="match status" value="1"/>
</dbReference>
<evidence type="ECO:0000313" key="3">
    <source>
        <dbReference type="EMBL" id="PWN92067.1"/>
    </source>
</evidence>
<name>A0A316YRQ9_9BASI</name>
<dbReference type="EMBL" id="KZ819635">
    <property type="protein sequence ID" value="PWN92067.1"/>
    <property type="molecule type" value="Genomic_DNA"/>
</dbReference>
<feature type="compositionally biased region" description="Acidic residues" evidence="1">
    <location>
        <begin position="229"/>
        <end position="238"/>
    </location>
</feature>
<sequence length="355" mass="38232">MPSATPKKSEKATPTSASAGAGGTGAGAGKRKRPRKSKKRTTGVVSDSSDDDESSDEEDEAAPAQQVKKAASKKQFESDSDSDSDSSSSSSSSSSSDSESEEEVKESRGSKRKRKRKRASDKNQVKKVEESATVAKKAEPRNEGATREQIQQLGEPEEDGALGEPAKRALEYARQYHLDRPAWKFNKARQLWLIRHALSMPTSEGLSANPSEDVANKEAVSKENKDPSKEEEEEEEEIPPFWTDRWTVLAGSYLATVQGGAKERLIGSLREAATAEIPAIPQRATAEAEDSFATSAADEKSKSVSFGDLAMTKEAKDAADGPSDADIALAQEQATLVKKRKARAQQLLQAMGESL</sequence>
<feature type="compositionally biased region" description="Low complexity" evidence="1">
    <location>
        <begin position="85"/>
        <end position="97"/>
    </location>
</feature>
<feature type="region of interest" description="Disordered" evidence="1">
    <location>
        <begin position="1"/>
        <end position="166"/>
    </location>
</feature>
<protein>
    <recommendedName>
        <fullName evidence="2">WKF domain-containing protein</fullName>
    </recommendedName>
</protein>
<organism evidence="3 4">
    <name type="scientific">Acaromyces ingoldii</name>
    <dbReference type="NCBI Taxonomy" id="215250"/>
    <lineage>
        <taxon>Eukaryota</taxon>
        <taxon>Fungi</taxon>
        <taxon>Dikarya</taxon>
        <taxon>Basidiomycota</taxon>
        <taxon>Ustilaginomycotina</taxon>
        <taxon>Exobasidiomycetes</taxon>
        <taxon>Exobasidiales</taxon>
        <taxon>Cryptobasidiaceae</taxon>
        <taxon>Acaromyces</taxon>
    </lineage>
</organism>
<evidence type="ECO:0000313" key="4">
    <source>
        <dbReference type="Proteomes" id="UP000245768"/>
    </source>
</evidence>
<dbReference type="InParanoid" id="A0A316YRQ9"/>
<gene>
    <name evidence="3" type="ORF">FA10DRAFT_82277</name>
</gene>
<dbReference type="Pfam" id="PF10180">
    <property type="entry name" value="WKF"/>
    <property type="match status" value="1"/>
</dbReference>
<dbReference type="AlphaFoldDB" id="A0A316YRQ9"/>
<reference evidence="3" key="1">
    <citation type="journal article" date="2018" name="Mol. Biol. Evol.">
        <title>Broad Genomic Sampling Reveals a Smut Pathogenic Ancestry of the Fungal Clade Ustilaginomycotina.</title>
        <authorList>
            <person name="Kijpornyongpan T."/>
            <person name="Mondo S.J."/>
            <person name="Barry K."/>
            <person name="Sandor L."/>
            <person name="Lee J."/>
            <person name="Lipzen A."/>
            <person name="Pangilinan J."/>
            <person name="LaButti K."/>
            <person name="Hainaut M."/>
            <person name="Henrissat B."/>
            <person name="Grigoriev I.V."/>
            <person name="Spatafora J.W."/>
            <person name="Aime M.C."/>
        </authorList>
    </citation>
    <scope>NUCLEOTIDE SEQUENCE [LARGE SCALE GENOMIC DNA]</scope>
    <source>
        <strain evidence="3">MCA 4198</strain>
    </source>
</reference>
<accession>A0A316YRQ9</accession>
<dbReference type="RefSeq" id="XP_025379265.1">
    <property type="nucleotide sequence ID" value="XM_025525727.1"/>
</dbReference>
<keyword evidence="4" id="KW-1185">Reference proteome</keyword>
<proteinExistence type="predicted"/>